<evidence type="ECO:0000313" key="2">
    <source>
        <dbReference type="EMBL" id="KOS09695.1"/>
    </source>
</evidence>
<dbReference type="KEGG" id="mcw:A8L33_14270"/>
<sequence length="123" mass="12813">MLAGVGVALVSFYLLSLASAFWTSRLEASYLVWAIALCTIACAVLGFASTRRLSIPIVVFFVMIALVAAGIALGGNIDDFALPLPADLHALLTHGARSPLVIGPMIFAGAVGGARLISSRRTR</sequence>
<dbReference type="PATRIC" id="fig|84292.3.peg.2958"/>
<dbReference type="Proteomes" id="UP000037737">
    <property type="component" value="Unassembled WGS sequence"/>
</dbReference>
<reference evidence="2" key="1">
    <citation type="submission" date="2015-04" db="EMBL/GenBank/DDBJ databases">
        <title>Complete genome sequence of Microbacterium chocolatum SIT 101, a bacterium enantioselectively hydrolyzing mesomeric diesters.</title>
        <authorList>
            <person name="Li X."/>
            <person name="Xu Y."/>
        </authorList>
    </citation>
    <scope>NUCLEOTIDE SEQUENCE [LARGE SCALE GENOMIC DNA]</scope>
    <source>
        <strain evidence="2">SIT 101</strain>
    </source>
</reference>
<dbReference type="EMBL" id="LAVO01000024">
    <property type="protein sequence ID" value="KOS09695.1"/>
    <property type="molecule type" value="Genomic_DNA"/>
</dbReference>
<keyword evidence="3" id="KW-1185">Reference proteome</keyword>
<keyword evidence="1" id="KW-0472">Membrane</keyword>
<protein>
    <submittedName>
        <fullName evidence="2">Uncharacterized protein</fullName>
    </submittedName>
</protein>
<comment type="caution">
    <text evidence="2">The sequence shown here is derived from an EMBL/GenBank/DDBJ whole genome shotgun (WGS) entry which is preliminary data.</text>
</comment>
<evidence type="ECO:0000256" key="1">
    <source>
        <dbReference type="SAM" id="Phobius"/>
    </source>
</evidence>
<gene>
    <name evidence="2" type="ORF">XI38_14500</name>
</gene>
<evidence type="ECO:0000313" key="3">
    <source>
        <dbReference type="Proteomes" id="UP000037737"/>
    </source>
</evidence>
<proteinExistence type="predicted"/>
<feature type="transmembrane region" description="Helical" evidence="1">
    <location>
        <begin position="55"/>
        <end position="77"/>
    </location>
</feature>
<accession>A0A0N0RR90</accession>
<feature type="transmembrane region" description="Helical" evidence="1">
    <location>
        <begin position="97"/>
        <end position="117"/>
    </location>
</feature>
<organism evidence="2 3">
    <name type="scientific">Microbacterium aurantiacum</name>
    <dbReference type="NCBI Taxonomy" id="162393"/>
    <lineage>
        <taxon>Bacteria</taxon>
        <taxon>Bacillati</taxon>
        <taxon>Actinomycetota</taxon>
        <taxon>Actinomycetes</taxon>
        <taxon>Micrococcales</taxon>
        <taxon>Microbacteriaceae</taxon>
        <taxon>Microbacterium</taxon>
    </lineage>
</organism>
<dbReference type="AlphaFoldDB" id="A0A0N0RR90"/>
<keyword evidence="1" id="KW-0812">Transmembrane</keyword>
<keyword evidence="1" id="KW-1133">Transmembrane helix</keyword>
<feature type="transmembrane region" description="Helical" evidence="1">
    <location>
        <begin position="30"/>
        <end position="48"/>
    </location>
</feature>
<name>A0A0N0RR90_9MICO</name>